<organism evidence="2 3">
    <name type="scientific">Emiliania huxleyi (strain CCMP1516)</name>
    <dbReference type="NCBI Taxonomy" id="280463"/>
    <lineage>
        <taxon>Eukaryota</taxon>
        <taxon>Haptista</taxon>
        <taxon>Haptophyta</taxon>
        <taxon>Prymnesiophyceae</taxon>
        <taxon>Isochrysidales</taxon>
        <taxon>Noelaerhabdaceae</taxon>
        <taxon>Emiliania</taxon>
    </lineage>
</organism>
<evidence type="ECO:0008006" key="4">
    <source>
        <dbReference type="Google" id="ProtNLM"/>
    </source>
</evidence>
<dbReference type="Proteomes" id="UP000013827">
    <property type="component" value="Unassembled WGS sequence"/>
</dbReference>
<dbReference type="AlphaFoldDB" id="A0A0D3JXC1"/>
<dbReference type="RefSeq" id="XP_005780585.1">
    <property type="nucleotide sequence ID" value="XM_005780528.1"/>
</dbReference>
<evidence type="ECO:0000313" key="3">
    <source>
        <dbReference type="Proteomes" id="UP000013827"/>
    </source>
</evidence>
<dbReference type="PaxDb" id="2903-EOD28156"/>
<dbReference type="GeneID" id="17273701"/>
<evidence type="ECO:0000313" key="2">
    <source>
        <dbReference type="EnsemblProtists" id="EOD28156"/>
    </source>
</evidence>
<dbReference type="KEGG" id="ehx:EMIHUDRAFT_468747"/>
<evidence type="ECO:0000256" key="1">
    <source>
        <dbReference type="SAM" id="MobiDB-lite"/>
    </source>
</evidence>
<dbReference type="InterPro" id="IPR036770">
    <property type="entry name" value="Ankyrin_rpt-contain_sf"/>
</dbReference>
<reference evidence="2" key="2">
    <citation type="submission" date="2024-10" db="UniProtKB">
        <authorList>
            <consortium name="EnsemblProtists"/>
        </authorList>
    </citation>
    <scope>IDENTIFICATION</scope>
</reference>
<name>A0A0D3JXC1_EMIH1</name>
<feature type="compositionally biased region" description="Low complexity" evidence="1">
    <location>
        <begin position="397"/>
        <end position="432"/>
    </location>
</feature>
<dbReference type="SUPFAM" id="SSF48403">
    <property type="entry name" value="Ankyrin repeat"/>
    <property type="match status" value="1"/>
</dbReference>
<proteinExistence type="predicted"/>
<accession>A0A0D3JXC1</accession>
<dbReference type="EnsemblProtists" id="EOD28156">
    <property type="protein sequence ID" value="EOD28156"/>
    <property type="gene ID" value="EMIHUDRAFT_468747"/>
</dbReference>
<reference evidence="3" key="1">
    <citation type="journal article" date="2013" name="Nature">
        <title>Pan genome of the phytoplankton Emiliania underpins its global distribution.</title>
        <authorList>
            <person name="Read B.A."/>
            <person name="Kegel J."/>
            <person name="Klute M.J."/>
            <person name="Kuo A."/>
            <person name="Lefebvre S.C."/>
            <person name="Maumus F."/>
            <person name="Mayer C."/>
            <person name="Miller J."/>
            <person name="Monier A."/>
            <person name="Salamov A."/>
            <person name="Young J."/>
            <person name="Aguilar M."/>
            <person name="Claverie J.M."/>
            <person name="Frickenhaus S."/>
            <person name="Gonzalez K."/>
            <person name="Herman E.K."/>
            <person name="Lin Y.C."/>
            <person name="Napier J."/>
            <person name="Ogata H."/>
            <person name="Sarno A.F."/>
            <person name="Shmutz J."/>
            <person name="Schroeder D."/>
            <person name="de Vargas C."/>
            <person name="Verret F."/>
            <person name="von Dassow P."/>
            <person name="Valentin K."/>
            <person name="Van de Peer Y."/>
            <person name="Wheeler G."/>
            <person name="Dacks J.B."/>
            <person name="Delwiche C.F."/>
            <person name="Dyhrman S.T."/>
            <person name="Glockner G."/>
            <person name="John U."/>
            <person name="Richards T."/>
            <person name="Worden A.Z."/>
            <person name="Zhang X."/>
            <person name="Grigoriev I.V."/>
            <person name="Allen A.E."/>
            <person name="Bidle K."/>
            <person name="Borodovsky M."/>
            <person name="Bowler C."/>
            <person name="Brownlee C."/>
            <person name="Cock J.M."/>
            <person name="Elias M."/>
            <person name="Gladyshev V.N."/>
            <person name="Groth M."/>
            <person name="Guda C."/>
            <person name="Hadaegh A."/>
            <person name="Iglesias-Rodriguez M.D."/>
            <person name="Jenkins J."/>
            <person name="Jones B.M."/>
            <person name="Lawson T."/>
            <person name="Leese F."/>
            <person name="Lindquist E."/>
            <person name="Lobanov A."/>
            <person name="Lomsadze A."/>
            <person name="Malik S.B."/>
            <person name="Marsh M.E."/>
            <person name="Mackinder L."/>
            <person name="Mock T."/>
            <person name="Mueller-Roeber B."/>
            <person name="Pagarete A."/>
            <person name="Parker M."/>
            <person name="Probert I."/>
            <person name="Quesneville H."/>
            <person name="Raines C."/>
            <person name="Rensing S.A."/>
            <person name="Riano-Pachon D.M."/>
            <person name="Richier S."/>
            <person name="Rokitta S."/>
            <person name="Shiraiwa Y."/>
            <person name="Soanes D.M."/>
            <person name="van der Giezen M."/>
            <person name="Wahlund T.M."/>
            <person name="Williams B."/>
            <person name="Wilson W."/>
            <person name="Wolfe G."/>
            <person name="Wurch L.L."/>
        </authorList>
    </citation>
    <scope>NUCLEOTIDE SEQUENCE</scope>
</reference>
<dbReference type="Gene3D" id="1.25.40.20">
    <property type="entry name" value="Ankyrin repeat-containing domain"/>
    <property type="match status" value="1"/>
</dbReference>
<protein>
    <recommendedName>
        <fullName evidence="4">ANK_REP_REGION domain-containing protein</fullName>
    </recommendedName>
</protein>
<sequence length="546" mass="56821">MTVCDGPVCICGLSDDRCVCGCVVPEAAPIADFLPSAAKAAAMAVELPPPPAEPTVGPPVKRTAFSSRYELQRGELREIDSEAQLEAVAAEEIAMQRKRKRWKPPAPEDLAEEELEVVGAICEMELLGQLVQMVSRADDGSVADFVREHRIDPNTQDIATGHTPLRAAACAGRAIAVAELIDCGAELWDVDCHGRCALWWSCALGRDHASSCAEGTTALCANPNPTPTPNPNPTPPHSTRSCVLLDRAASADQPGSTAACGLLRQIGEADIADASANGHAEALHALRRHLCGSWLAGAAAGGDLAAATSAPLLESRVVLRGMRGRPELNGRGRLQRAGGRDMRTGVAVAWDDVTGRYTVALDAGAAAPAEAACDASARFGGDGSGGDVSIAERHASSRAAPSSSATTSADPDATSSETTPTAGPSGTPSPHGSSKRRRRRANPPRPPPRRPPPRLPLRTPHRLRRRLGASLSAAAECAGQAPAPRALAAGMNSVHDPRALPHQSAPPGSRIHPLSRCAPHGHVSATICVSRSHCGRDRLGLRLSLS</sequence>
<feature type="compositionally biased region" description="Basic residues" evidence="1">
    <location>
        <begin position="433"/>
        <end position="452"/>
    </location>
</feature>
<keyword evidence="3" id="KW-1185">Reference proteome</keyword>
<dbReference type="HOGENOM" id="CLU_499331_0_0_1"/>
<feature type="region of interest" description="Disordered" evidence="1">
    <location>
        <begin position="395"/>
        <end position="461"/>
    </location>
</feature>